<feature type="domain" description="Replication factor-A protein 1 N-terminal" evidence="11">
    <location>
        <begin position="7"/>
        <end position="108"/>
    </location>
</feature>
<keyword evidence="6 9" id="KW-0862">Zinc</keyword>
<keyword evidence="15" id="KW-1185">Reference proteome</keyword>
<dbReference type="Proteomes" id="UP000294933">
    <property type="component" value="Unassembled WGS sequence"/>
</dbReference>
<reference evidence="14 15" key="1">
    <citation type="submission" date="2018-06" db="EMBL/GenBank/DDBJ databases">
        <title>A transcriptomic atlas of mushroom development highlights an independent origin of complex multicellularity.</title>
        <authorList>
            <consortium name="DOE Joint Genome Institute"/>
            <person name="Krizsan K."/>
            <person name="Almasi E."/>
            <person name="Merenyi Z."/>
            <person name="Sahu N."/>
            <person name="Viragh M."/>
            <person name="Koszo T."/>
            <person name="Mondo S."/>
            <person name="Kiss B."/>
            <person name="Balint B."/>
            <person name="Kues U."/>
            <person name="Barry K."/>
            <person name="Hegedus J.C."/>
            <person name="Henrissat B."/>
            <person name="Johnson J."/>
            <person name="Lipzen A."/>
            <person name="Ohm R."/>
            <person name="Nagy I."/>
            <person name="Pangilinan J."/>
            <person name="Yan J."/>
            <person name="Xiong Y."/>
            <person name="Grigoriev I.V."/>
            <person name="Hibbett D.S."/>
            <person name="Nagy L.G."/>
        </authorList>
    </citation>
    <scope>NUCLEOTIDE SEQUENCE [LARGE SCALE GENOMIC DNA]</scope>
    <source>
        <strain evidence="14 15">SZMC22713</strain>
    </source>
</reference>
<dbReference type="AlphaFoldDB" id="A0A4Y7QCC6"/>
<comment type="subcellular location">
    <subcellularLocation>
        <location evidence="1 9">Nucleus</location>
    </subcellularLocation>
</comment>
<keyword evidence="8 9" id="KW-0539">Nucleus</keyword>
<dbReference type="Pfam" id="PF04057">
    <property type="entry name" value="Rep-A_N"/>
    <property type="match status" value="1"/>
</dbReference>
<evidence type="ECO:0000256" key="3">
    <source>
        <dbReference type="ARBA" id="ARBA00022705"/>
    </source>
</evidence>
<dbReference type="Gene3D" id="2.40.50.140">
    <property type="entry name" value="Nucleic acid-binding proteins"/>
    <property type="match status" value="4"/>
</dbReference>
<dbReference type="GO" id="GO:0007004">
    <property type="term" value="P:telomere maintenance via telomerase"/>
    <property type="evidence" value="ECO:0007669"/>
    <property type="project" value="UniProtKB-ARBA"/>
</dbReference>
<dbReference type="Pfam" id="PF01336">
    <property type="entry name" value="tRNA_anti-codon"/>
    <property type="match status" value="1"/>
</dbReference>
<dbReference type="PANTHER" id="PTHR47165">
    <property type="entry name" value="OS03G0429900 PROTEIN"/>
    <property type="match status" value="1"/>
</dbReference>
<name>A0A4Y7QCC6_9AGAM</name>
<dbReference type="InterPro" id="IPR004591">
    <property type="entry name" value="Rfa1"/>
</dbReference>
<evidence type="ECO:0000256" key="7">
    <source>
        <dbReference type="ARBA" id="ARBA00023125"/>
    </source>
</evidence>
<comment type="function">
    <text evidence="9">As part of the replication protein A (RPA/RP-A), a single-stranded DNA-binding heterotrimeric complex, may play an essential role in DNA replication, recombination and repair. Binds and stabilizes single-stranded DNA intermediates, preventing complementary DNA reannealing and recruiting different proteins involved in DNA metabolism.</text>
</comment>
<evidence type="ECO:0000256" key="9">
    <source>
        <dbReference type="RuleBase" id="RU364130"/>
    </source>
</evidence>
<dbReference type="Pfam" id="PF16900">
    <property type="entry name" value="REPA_OB_2"/>
    <property type="match status" value="1"/>
</dbReference>
<comment type="similarity">
    <text evidence="2 9">Belongs to the replication factor A protein 1 family.</text>
</comment>
<protein>
    <recommendedName>
        <fullName evidence="9">Replication protein A subunit</fullName>
    </recommendedName>
</protein>
<dbReference type="Pfam" id="PF08646">
    <property type="entry name" value="Rep_fac-A_C"/>
    <property type="match status" value="1"/>
</dbReference>
<feature type="domain" description="Replication factor A C-terminal" evidence="12">
    <location>
        <begin position="441"/>
        <end position="583"/>
    </location>
</feature>
<keyword evidence="7 9" id="KW-0238">DNA-binding</keyword>
<dbReference type="NCBIfam" id="TIGR00617">
    <property type="entry name" value="rpa1"/>
    <property type="match status" value="1"/>
</dbReference>
<feature type="domain" description="Replication protein A OB" evidence="13">
    <location>
        <begin position="283"/>
        <end position="380"/>
    </location>
</feature>
<sequence length="596" mass="66430">MDTEFTLTSGIISRLIHAQGGENDLWTSGPTLQFISIKKVPSTSSPVDRYRIIVSDGEKYTQAMLATQLNQMVTDEAIGRHTVARIDKLTCNVVQQRRLIIILGITVLGKASDKIGNPDNIDIPIAVANPTAAPAPAVAQQPIHQAGAPRPQAVPNNRGPVVFPIEGLSPYSNKWTIKARVTQKSDIRQWSNNRGEGQLFNVTLMDESGEIRATGFNQAVKDFYDKLQEGKVYYISKARVNLAKKKFSNLPNEYELALEKNTEIEECLDQSNLPTVKYNFIPLSNLESIEKDATCDVIGVVKEASALGEIVSKTTHRELKKRELTIVDRSGYSVRVTLWGKQAEQYEHHDQPVVAFKGVRVGDFGGRSLSMISTSMMNANPDIPEAHALKGWFSATGSTENFQSHSNAMPSVSSGTFNRAEVRTLSDVKESQLGQSDKPEYFSSRATIVHIKADNISYPACPSEGCNKKVTEGADGQWKCEKCDRSYEKPEHRYIMSMSVADHTEQAWFQGFNDVGLAVFGMPANDLVELRERDDAAYNAVMHKATCNTFNFSCRAKQDTYNEQTRVRYGITRIMPLNYLEEACVMRDLLHSDWAR</sequence>
<comment type="subunit">
    <text evidence="9">Component of the heterotrimeric canonical replication protein A complex (RPA).</text>
</comment>
<evidence type="ECO:0000256" key="5">
    <source>
        <dbReference type="ARBA" id="ARBA00022771"/>
    </source>
</evidence>
<dbReference type="InterPro" id="IPR004365">
    <property type="entry name" value="NA-bd_OB_tRNA"/>
</dbReference>
<dbReference type="FunFam" id="2.40.50.140:FF:000064">
    <property type="entry name" value="Replication protein A subunit"/>
    <property type="match status" value="1"/>
</dbReference>
<proteinExistence type="inferred from homology"/>
<dbReference type="GO" id="GO:0006281">
    <property type="term" value="P:DNA repair"/>
    <property type="evidence" value="ECO:0007669"/>
    <property type="project" value="InterPro"/>
</dbReference>
<evidence type="ECO:0000256" key="4">
    <source>
        <dbReference type="ARBA" id="ARBA00022723"/>
    </source>
</evidence>
<dbReference type="FunFam" id="2.40.50.140:FF:000041">
    <property type="entry name" value="Replication protein A subunit"/>
    <property type="match status" value="1"/>
</dbReference>
<keyword evidence="5 9" id="KW-0863">Zinc-finger</keyword>
<gene>
    <name evidence="14" type="ORF">BD410DRAFT_785655</name>
</gene>
<evidence type="ECO:0000313" key="15">
    <source>
        <dbReference type="Proteomes" id="UP000294933"/>
    </source>
</evidence>
<dbReference type="InterPro" id="IPR013955">
    <property type="entry name" value="Rep_factor-A_C"/>
</dbReference>
<dbReference type="SUPFAM" id="SSF50249">
    <property type="entry name" value="Nucleic acid-binding proteins"/>
    <property type="match status" value="4"/>
</dbReference>
<feature type="domain" description="OB" evidence="10">
    <location>
        <begin position="175"/>
        <end position="257"/>
    </location>
</feature>
<dbReference type="GO" id="GO:0003677">
    <property type="term" value="F:DNA binding"/>
    <property type="evidence" value="ECO:0007669"/>
    <property type="project" value="UniProtKB-KW"/>
</dbReference>
<dbReference type="InterPro" id="IPR012340">
    <property type="entry name" value="NA-bd_OB-fold"/>
</dbReference>
<dbReference type="CDD" id="cd04477">
    <property type="entry name" value="RPA1N"/>
    <property type="match status" value="1"/>
</dbReference>
<dbReference type="EMBL" id="ML170165">
    <property type="protein sequence ID" value="TDL24921.1"/>
    <property type="molecule type" value="Genomic_DNA"/>
</dbReference>
<evidence type="ECO:0000259" key="12">
    <source>
        <dbReference type="Pfam" id="PF08646"/>
    </source>
</evidence>
<dbReference type="PANTHER" id="PTHR47165:SF4">
    <property type="entry name" value="OS03G0429900 PROTEIN"/>
    <property type="match status" value="1"/>
</dbReference>
<evidence type="ECO:0000259" key="10">
    <source>
        <dbReference type="Pfam" id="PF01336"/>
    </source>
</evidence>
<dbReference type="GO" id="GO:0006260">
    <property type="term" value="P:DNA replication"/>
    <property type="evidence" value="ECO:0007669"/>
    <property type="project" value="UniProtKB-KW"/>
</dbReference>
<dbReference type="CDD" id="cd04476">
    <property type="entry name" value="RPA1_DBD_C"/>
    <property type="match status" value="1"/>
</dbReference>
<dbReference type="InterPro" id="IPR031657">
    <property type="entry name" value="REPA_OB_2"/>
</dbReference>
<dbReference type="GO" id="GO:0006310">
    <property type="term" value="P:DNA recombination"/>
    <property type="evidence" value="ECO:0007669"/>
    <property type="project" value="InterPro"/>
</dbReference>
<dbReference type="CDD" id="cd04475">
    <property type="entry name" value="RPA1_DBD_B"/>
    <property type="match status" value="1"/>
</dbReference>
<dbReference type="InterPro" id="IPR047192">
    <property type="entry name" value="Euk_RPA1_DBD_C"/>
</dbReference>
<dbReference type="FunFam" id="2.40.50.140:FF:000117">
    <property type="entry name" value="Replication protein A subunit"/>
    <property type="match status" value="1"/>
</dbReference>
<dbReference type="FunFam" id="2.40.50.140:FF:000090">
    <property type="entry name" value="Replication protein A subunit"/>
    <property type="match status" value="1"/>
</dbReference>
<dbReference type="GO" id="GO:0000781">
    <property type="term" value="C:chromosome, telomeric region"/>
    <property type="evidence" value="ECO:0007669"/>
    <property type="project" value="UniProtKB-ARBA"/>
</dbReference>
<dbReference type="InterPro" id="IPR007199">
    <property type="entry name" value="Rep_factor-A_N"/>
</dbReference>
<evidence type="ECO:0000256" key="8">
    <source>
        <dbReference type="ARBA" id="ARBA00023242"/>
    </source>
</evidence>
<keyword evidence="4 9" id="KW-0479">Metal-binding</keyword>
<dbReference type="VEuPathDB" id="FungiDB:BD410DRAFT_785655"/>
<dbReference type="OrthoDB" id="1751331at2759"/>
<evidence type="ECO:0000256" key="2">
    <source>
        <dbReference type="ARBA" id="ARBA00005690"/>
    </source>
</evidence>
<evidence type="ECO:0000313" key="14">
    <source>
        <dbReference type="EMBL" id="TDL24921.1"/>
    </source>
</evidence>
<evidence type="ECO:0000259" key="11">
    <source>
        <dbReference type="Pfam" id="PF04057"/>
    </source>
</evidence>
<evidence type="ECO:0000256" key="1">
    <source>
        <dbReference type="ARBA" id="ARBA00004123"/>
    </source>
</evidence>
<keyword evidence="3 9" id="KW-0235">DNA replication</keyword>
<dbReference type="GO" id="GO:0005662">
    <property type="term" value="C:DNA replication factor A complex"/>
    <property type="evidence" value="ECO:0007669"/>
    <property type="project" value="UniProtKB-ARBA"/>
</dbReference>
<dbReference type="STRING" id="50990.A0A4Y7QCC6"/>
<evidence type="ECO:0000259" key="13">
    <source>
        <dbReference type="Pfam" id="PF16900"/>
    </source>
</evidence>
<dbReference type="GO" id="GO:0008270">
    <property type="term" value="F:zinc ion binding"/>
    <property type="evidence" value="ECO:0007669"/>
    <property type="project" value="UniProtKB-KW"/>
</dbReference>
<evidence type="ECO:0000256" key="6">
    <source>
        <dbReference type="ARBA" id="ARBA00022833"/>
    </source>
</evidence>
<organism evidence="14 15">
    <name type="scientific">Rickenella mellea</name>
    <dbReference type="NCBI Taxonomy" id="50990"/>
    <lineage>
        <taxon>Eukaryota</taxon>
        <taxon>Fungi</taxon>
        <taxon>Dikarya</taxon>
        <taxon>Basidiomycota</taxon>
        <taxon>Agaricomycotina</taxon>
        <taxon>Agaricomycetes</taxon>
        <taxon>Hymenochaetales</taxon>
        <taxon>Rickenellaceae</taxon>
        <taxon>Rickenella</taxon>
    </lineage>
</organism>
<accession>A0A4Y7QCC6</accession>
<dbReference type="CDD" id="cd04474">
    <property type="entry name" value="RPA1_DBD_A"/>
    <property type="match status" value="1"/>
</dbReference>